<name>A0A368N3T7_9EURY</name>
<evidence type="ECO:0000313" key="1">
    <source>
        <dbReference type="EMBL" id="RCU44201.1"/>
    </source>
</evidence>
<proteinExistence type="predicted"/>
<dbReference type="EMBL" id="QPHM01000003">
    <property type="protein sequence ID" value="RCU44201.1"/>
    <property type="molecule type" value="Genomic_DNA"/>
</dbReference>
<evidence type="ECO:0000313" key="2">
    <source>
        <dbReference type="Proteomes" id="UP000252189"/>
    </source>
</evidence>
<gene>
    <name evidence="1" type="ORF">DU504_15470</name>
</gene>
<protein>
    <submittedName>
        <fullName evidence="1">Uncharacterized protein</fullName>
    </submittedName>
</protein>
<dbReference type="RefSeq" id="WP_114450375.1">
    <property type="nucleotide sequence ID" value="NZ_QPHM01000003.1"/>
</dbReference>
<comment type="caution">
    <text evidence="1">The sequence shown here is derived from an EMBL/GenBank/DDBJ whole genome shotgun (WGS) entry which is preliminary data.</text>
</comment>
<sequence length="90" mass="9827">MDSTGLLPEKIRSRYAVKLFAVSLLITAVIVAGGTAIASQVSDRVTNEQLDSVEANAELEAESLARWFEGERESIRLLSSHRGIDPSNRI</sequence>
<organism evidence="1 2">
    <name type="scientific">Haloplanus salinus</name>
    <dbReference type="NCBI Taxonomy" id="1126245"/>
    <lineage>
        <taxon>Archaea</taxon>
        <taxon>Methanobacteriati</taxon>
        <taxon>Methanobacteriota</taxon>
        <taxon>Stenosarchaea group</taxon>
        <taxon>Halobacteria</taxon>
        <taxon>Halobacteriales</taxon>
        <taxon>Haloferacaceae</taxon>
        <taxon>Haloplanus</taxon>
    </lineage>
</organism>
<accession>A0A368N3T7</accession>
<reference evidence="1 2" key="1">
    <citation type="submission" date="2018-07" db="EMBL/GenBank/DDBJ databases">
        <title>Genome sequences of Haloplanus salinus JCM 18368T.</title>
        <authorList>
            <person name="Kim Y.B."/>
            <person name="Roh S.W."/>
        </authorList>
    </citation>
    <scope>NUCLEOTIDE SEQUENCE [LARGE SCALE GENOMIC DNA]</scope>
    <source>
        <strain evidence="1 2">JCM 18368</strain>
    </source>
</reference>
<keyword evidence="2" id="KW-1185">Reference proteome</keyword>
<dbReference type="AlphaFoldDB" id="A0A368N3T7"/>
<dbReference type="Proteomes" id="UP000252189">
    <property type="component" value="Unassembled WGS sequence"/>
</dbReference>